<sequence length="144" mass="14819">MSPVPFFQQVRQVGVLCAMDAAPERAGVAPDEAALCGLAVAEMKSLIGVEGPTTTALVRNDERVGDSGTLVVLLHATLRDAPPGSVLALSASLYRARPDVGAPPFFVAPPQGVVAAGEAVPLEDARGALRQLLAGVARAIRTNR</sequence>
<keyword evidence="2" id="KW-1185">Reference proteome</keyword>
<organism evidence="1 2">
    <name type="scientific">Azospirillum doebereinerae</name>
    <dbReference type="NCBI Taxonomy" id="92933"/>
    <lineage>
        <taxon>Bacteria</taxon>
        <taxon>Pseudomonadati</taxon>
        <taxon>Pseudomonadota</taxon>
        <taxon>Alphaproteobacteria</taxon>
        <taxon>Rhodospirillales</taxon>
        <taxon>Azospirillaceae</taxon>
        <taxon>Azospirillum</taxon>
    </lineage>
</organism>
<proteinExistence type="predicted"/>
<evidence type="ECO:0000313" key="2">
    <source>
        <dbReference type="Proteomes" id="UP000280346"/>
    </source>
</evidence>
<gene>
    <name evidence="1" type="ORF">EJ913_16860</name>
</gene>
<reference evidence="1 2" key="1">
    <citation type="submission" date="2018-12" db="EMBL/GenBank/DDBJ databases">
        <authorList>
            <person name="Yang Y."/>
        </authorList>
    </citation>
    <scope>NUCLEOTIDE SEQUENCE [LARGE SCALE GENOMIC DNA]</scope>
    <source>
        <strain evidence="1 2">GSF71</strain>
    </source>
</reference>
<name>A0A433J6Q4_9PROT</name>
<dbReference type="RefSeq" id="WP_126999939.1">
    <property type="nucleotide sequence ID" value="NZ_JAKOAR010000004.1"/>
</dbReference>
<evidence type="ECO:0000313" key="1">
    <source>
        <dbReference type="EMBL" id="RUQ68850.1"/>
    </source>
</evidence>
<protein>
    <submittedName>
        <fullName evidence="1">Uncharacterized protein</fullName>
    </submittedName>
</protein>
<dbReference type="AlphaFoldDB" id="A0A433J6Q4"/>
<dbReference type="EMBL" id="RZIJ01000013">
    <property type="protein sequence ID" value="RUQ68850.1"/>
    <property type="molecule type" value="Genomic_DNA"/>
</dbReference>
<dbReference type="Proteomes" id="UP000280346">
    <property type="component" value="Unassembled WGS sequence"/>
</dbReference>
<dbReference type="OrthoDB" id="7306371at2"/>
<comment type="caution">
    <text evidence="1">The sequence shown here is derived from an EMBL/GenBank/DDBJ whole genome shotgun (WGS) entry which is preliminary data.</text>
</comment>
<accession>A0A433J6Q4</accession>